<evidence type="ECO:0000256" key="1">
    <source>
        <dbReference type="ARBA" id="ARBA00022723"/>
    </source>
</evidence>
<evidence type="ECO:0000313" key="6">
    <source>
        <dbReference type="EMBL" id="ONI04553.1"/>
    </source>
</evidence>
<proteinExistence type="predicted"/>
<name>A0A251NYY6_PRUPE</name>
<evidence type="ECO:0000313" key="7">
    <source>
        <dbReference type="Proteomes" id="UP000006882"/>
    </source>
</evidence>
<dbReference type="SUPFAM" id="SSF57850">
    <property type="entry name" value="RING/U-box"/>
    <property type="match status" value="1"/>
</dbReference>
<dbReference type="InterPro" id="IPR017907">
    <property type="entry name" value="Znf_RING_CS"/>
</dbReference>
<dbReference type="PANTHER" id="PTHR47692:SF2">
    <property type="entry name" value="ZINC FINGER RING-TYPE DOMAIN CONTAINING PROTEIN"/>
    <property type="match status" value="1"/>
</dbReference>
<gene>
    <name evidence="6" type="ORF">PRUPE_6G327800</name>
</gene>
<dbReference type="Pfam" id="PF00097">
    <property type="entry name" value="zf-C3HC4"/>
    <property type="match status" value="1"/>
</dbReference>
<keyword evidence="3" id="KW-0862">Zinc</keyword>
<dbReference type="EMBL" id="CM007656">
    <property type="protein sequence ID" value="ONI04553.1"/>
    <property type="molecule type" value="Genomic_DNA"/>
</dbReference>
<dbReference type="PANTHER" id="PTHR47692">
    <property type="entry name" value="RING/U-BOX SUPERFAMILY PROTEIN"/>
    <property type="match status" value="1"/>
</dbReference>
<evidence type="ECO:0000256" key="2">
    <source>
        <dbReference type="ARBA" id="ARBA00022771"/>
    </source>
</evidence>
<dbReference type="InterPro" id="IPR018957">
    <property type="entry name" value="Znf_C3HC4_RING-type"/>
</dbReference>
<dbReference type="SMART" id="SM00184">
    <property type="entry name" value="RING"/>
    <property type="match status" value="1"/>
</dbReference>
<dbReference type="InterPro" id="IPR001841">
    <property type="entry name" value="Znf_RING"/>
</dbReference>
<sequence>MEQLNVNKNTSSSSSEDSNPCPICLGPIIQDSYLDKCFHKFCYNCILRWTKVVAHKQSCLPTSVKCPLCKTENLSIIHGYDGSSFQKHYINQDSGFILSKDHKYRLQCYYTEPGFLNDIFDVLRYWKSHKYLQPNRWLQSWLRREIQALMQEEDVDIIMHHIHGLIHSSLTRVSIIFVSELACLNPAFFRHEQKGQTKTPEAKQREFQESISDAARPFLAARTDRFVNEVELFLASGLNIEAYDAVCMQRLGWSAPGVTTEPTEGELAEHRPVIPYLYIFYESDCSD</sequence>
<keyword evidence="7" id="KW-1185">Reference proteome</keyword>
<dbReference type="PROSITE" id="PS00518">
    <property type="entry name" value="ZF_RING_1"/>
    <property type="match status" value="1"/>
</dbReference>
<protein>
    <recommendedName>
        <fullName evidence="5">RING-type domain-containing protein</fullName>
    </recommendedName>
</protein>
<reference evidence="6 7" key="1">
    <citation type="journal article" date="2013" name="Nat. Genet.">
        <title>The high-quality draft genome of peach (Prunus persica) identifies unique patterns of genetic diversity, domestication and genome evolution.</title>
        <authorList>
            <consortium name="International Peach Genome Initiative"/>
            <person name="Verde I."/>
            <person name="Abbott A.G."/>
            <person name="Scalabrin S."/>
            <person name="Jung S."/>
            <person name="Shu S."/>
            <person name="Marroni F."/>
            <person name="Zhebentyayeva T."/>
            <person name="Dettori M.T."/>
            <person name="Grimwood J."/>
            <person name="Cattonaro F."/>
            <person name="Zuccolo A."/>
            <person name="Rossini L."/>
            <person name="Jenkins J."/>
            <person name="Vendramin E."/>
            <person name="Meisel L.A."/>
            <person name="Decroocq V."/>
            <person name="Sosinski B."/>
            <person name="Prochnik S."/>
            <person name="Mitros T."/>
            <person name="Policriti A."/>
            <person name="Cipriani G."/>
            <person name="Dondini L."/>
            <person name="Ficklin S."/>
            <person name="Goodstein D.M."/>
            <person name="Xuan P."/>
            <person name="Del Fabbro C."/>
            <person name="Aramini V."/>
            <person name="Copetti D."/>
            <person name="Gonzalez S."/>
            <person name="Horner D.S."/>
            <person name="Falchi R."/>
            <person name="Lucas S."/>
            <person name="Mica E."/>
            <person name="Maldonado J."/>
            <person name="Lazzari B."/>
            <person name="Bielenberg D."/>
            <person name="Pirona R."/>
            <person name="Miculan M."/>
            <person name="Barakat A."/>
            <person name="Testolin R."/>
            <person name="Stella A."/>
            <person name="Tartarini S."/>
            <person name="Tonutti P."/>
            <person name="Arus P."/>
            <person name="Orellana A."/>
            <person name="Wells C."/>
            <person name="Main D."/>
            <person name="Vizzotto G."/>
            <person name="Silva H."/>
            <person name="Salamini F."/>
            <person name="Schmutz J."/>
            <person name="Morgante M."/>
            <person name="Rokhsar D.S."/>
        </authorList>
    </citation>
    <scope>NUCLEOTIDE SEQUENCE [LARGE SCALE GENOMIC DNA]</scope>
    <source>
        <strain evidence="7">cv. Nemared</strain>
    </source>
</reference>
<evidence type="ECO:0000259" key="5">
    <source>
        <dbReference type="PROSITE" id="PS50089"/>
    </source>
</evidence>
<dbReference type="Gene3D" id="3.30.40.10">
    <property type="entry name" value="Zinc/RING finger domain, C3HC4 (zinc finger)"/>
    <property type="match status" value="1"/>
</dbReference>
<accession>A0A251NYY6</accession>
<dbReference type="Gramene" id="ONI04553">
    <property type="protein sequence ID" value="ONI04553"/>
    <property type="gene ID" value="PRUPE_6G327800"/>
</dbReference>
<dbReference type="AlphaFoldDB" id="A0A251NYY6"/>
<dbReference type="GO" id="GO:0008270">
    <property type="term" value="F:zinc ion binding"/>
    <property type="evidence" value="ECO:0007669"/>
    <property type="project" value="UniProtKB-KW"/>
</dbReference>
<keyword evidence="2 4" id="KW-0863">Zinc-finger</keyword>
<organism evidence="6 7">
    <name type="scientific">Prunus persica</name>
    <name type="common">Peach</name>
    <name type="synonym">Amygdalus persica</name>
    <dbReference type="NCBI Taxonomy" id="3760"/>
    <lineage>
        <taxon>Eukaryota</taxon>
        <taxon>Viridiplantae</taxon>
        <taxon>Streptophyta</taxon>
        <taxon>Embryophyta</taxon>
        <taxon>Tracheophyta</taxon>
        <taxon>Spermatophyta</taxon>
        <taxon>Magnoliopsida</taxon>
        <taxon>eudicotyledons</taxon>
        <taxon>Gunneridae</taxon>
        <taxon>Pentapetalae</taxon>
        <taxon>rosids</taxon>
        <taxon>fabids</taxon>
        <taxon>Rosales</taxon>
        <taxon>Rosaceae</taxon>
        <taxon>Amygdaloideae</taxon>
        <taxon>Amygdaleae</taxon>
        <taxon>Prunus</taxon>
    </lineage>
</organism>
<keyword evidence="1" id="KW-0479">Metal-binding</keyword>
<evidence type="ECO:0000256" key="3">
    <source>
        <dbReference type="ARBA" id="ARBA00022833"/>
    </source>
</evidence>
<dbReference type="Proteomes" id="UP000006882">
    <property type="component" value="Chromosome G6"/>
</dbReference>
<dbReference type="PROSITE" id="PS50089">
    <property type="entry name" value="ZF_RING_2"/>
    <property type="match status" value="1"/>
</dbReference>
<evidence type="ECO:0000256" key="4">
    <source>
        <dbReference type="PROSITE-ProRule" id="PRU00175"/>
    </source>
</evidence>
<feature type="domain" description="RING-type" evidence="5">
    <location>
        <begin position="21"/>
        <end position="70"/>
    </location>
</feature>
<dbReference type="InterPro" id="IPR013083">
    <property type="entry name" value="Znf_RING/FYVE/PHD"/>
</dbReference>